<evidence type="ECO:0008006" key="3">
    <source>
        <dbReference type="Google" id="ProtNLM"/>
    </source>
</evidence>
<reference evidence="2" key="1">
    <citation type="submission" date="2022-07" db="EMBL/GenBank/DDBJ databases">
        <title>Complete genome sequence of Salinispirillum sp. LH10-3-1 capable of multiple carbohydrate inversion isolated from a soda lake.</title>
        <authorList>
            <person name="Liu J."/>
            <person name="Zhai Y."/>
            <person name="Zhang H."/>
            <person name="Yang H."/>
            <person name="Qu J."/>
            <person name="Li J."/>
        </authorList>
    </citation>
    <scope>NUCLEOTIDE SEQUENCE</scope>
    <source>
        <strain evidence="2">LH 10-3-1</strain>
    </source>
</reference>
<name>A0AB38YIA7_9GAMM</name>
<feature type="chain" id="PRO_5044294628" description="Outer membrane protein beta-barrel domain-containing protein" evidence="1">
    <location>
        <begin position="24"/>
        <end position="197"/>
    </location>
</feature>
<gene>
    <name evidence="2" type="ORF">NFC81_04935</name>
</gene>
<evidence type="ECO:0000256" key="1">
    <source>
        <dbReference type="SAM" id="SignalP"/>
    </source>
</evidence>
<dbReference type="RefSeq" id="WP_304996423.1">
    <property type="nucleotide sequence ID" value="NZ_CP101717.1"/>
</dbReference>
<dbReference type="EMBL" id="CP101717">
    <property type="protein sequence ID" value="WLD59134.1"/>
    <property type="molecule type" value="Genomic_DNA"/>
</dbReference>
<evidence type="ECO:0000313" key="2">
    <source>
        <dbReference type="EMBL" id="WLD59134.1"/>
    </source>
</evidence>
<protein>
    <recommendedName>
        <fullName evidence="3">Outer membrane protein beta-barrel domain-containing protein</fullName>
    </recommendedName>
</protein>
<sequence length="197" mass="21424">MTKTAIQLLILAALIITPLTTFSEEQDDNIAFSIGALYGPNTRGGDAAAGIEAGMFMQRVFLGFSMFSISSGNGVEPPSGMFNYPTPHNSYVHHSTVIQDEFGMGISLGIKPVNKFNVYLHGSFVTAEGNSYDVKKSTATNSYYRHDSGSKRDIDTSVGFGASYYKYGTPLALSIQHDRIRGTVGTIAWAWSFYGIF</sequence>
<proteinExistence type="predicted"/>
<organism evidence="2">
    <name type="scientific">Salinispirillum sp. LH 10-3-1</name>
    <dbReference type="NCBI Taxonomy" id="2952525"/>
    <lineage>
        <taxon>Bacteria</taxon>
        <taxon>Pseudomonadati</taxon>
        <taxon>Pseudomonadota</taxon>
        <taxon>Gammaproteobacteria</taxon>
        <taxon>Oceanospirillales</taxon>
        <taxon>Saccharospirillaceae</taxon>
        <taxon>Salinispirillum</taxon>
    </lineage>
</organism>
<dbReference type="AlphaFoldDB" id="A0AB38YIA7"/>
<keyword evidence="1" id="KW-0732">Signal</keyword>
<accession>A0AB38YIA7</accession>
<feature type="signal peptide" evidence="1">
    <location>
        <begin position="1"/>
        <end position="23"/>
    </location>
</feature>